<reference evidence="2" key="1">
    <citation type="journal article" date="2012" name="Nature">
        <title>The tomato genome sequence provides insights into fleshy fruit evolution.</title>
        <authorList>
            <consortium name="Tomato Genome Consortium"/>
        </authorList>
    </citation>
    <scope>NUCLEOTIDE SEQUENCE [LARGE SCALE GENOMIC DNA]</scope>
    <source>
        <strain evidence="2">cv. Heinz 1706</strain>
    </source>
</reference>
<evidence type="ECO:0000313" key="3">
    <source>
        <dbReference type="Proteomes" id="UP000004994"/>
    </source>
</evidence>
<dbReference type="AlphaFoldDB" id="A0A3Q7IW35"/>
<keyword evidence="3" id="KW-1185">Reference proteome</keyword>
<organism evidence="2">
    <name type="scientific">Solanum lycopersicum</name>
    <name type="common">Tomato</name>
    <name type="synonym">Lycopersicon esculentum</name>
    <dbReference type="NCBI Taxonomy" id="4081"/>
    <lineage>
        <taxon>Eukaryota</taxon>
        <taxon>Viridiplantae</taxon>
        <taxon>Streptophyta</taxon>
        <taxon>Embryophyta</taxon>
        <taxon>Tracheophyta</taxon>
        <taxon>Spermatophyta</taxon>
        <taxon>Magnoliopsida</taxon>
        <taxon>eudicotyledons</taxon>
        <taxon>Gunneridae</taxon>
        <taxon>Pentapetalae</taxon>
        <taxon>asterids</taxon>
        <taxon>lamiids</taxon>
        <taxon>Solanales</taxon>
        <taxon>Solanaceae</taxon>
        <taxon>Solanoideae</taxon>
        <taxon>Solaneae</taxon>
        <taxon>Solanum</taxon>
        <taxon>Solanum subgen. Lycopersicon</taxon>
    </lineage>
</organism>
<feature type="compositionally biased region" description="Basic and acidic residues" evidence="1">
    <location>
        <begin position="110"/>
        <end position="122"/>
    </location>
</feature>
<proteinExistence type="predicted"/>
<feature type="region of interest" description="Disordered" evidence="1">
    <location>
        <begin position="110"/>
        <end position="146"/>
    </location>
</feature>
<dbReference type="Gramene" id="Solyc11g042615.1.1">
    <property type="protein sequence ID" value="Solyc11g042615.1.1"/>
    <property type="gene ID" value="Solyc11g042615.1"/>
</dbReference>
<accession>A0A3Q7IW35</accession>
<name>A0A3Q7IW35_SOLLC</name>
<dbReference type="PaxDb" id="4081-Solyc11g042590.1.1"/>
<feature type="region of interest" description="Disordered" evidence="1">
    <location>
        <begin position="260"/>
        <end position="280"/>
    </location>
</feature>
<dbReference type="Proteomes" id="UP000004994">
    <property type="component" value="Chromosome 11"/>
</dbReference>
<evidence type="ECO:0000313" key="2">
    <source>
        <dbReference type="EnsemblPlants" id="Solyc11g042615.1.1"/>
    </source>
</evidence>
<dbReference type="InParanoid" id="A0A3Q7IW35"/>
<reference evidence="2" key="2">
    <citation type="submission" date="2019-01" db="UniProtKB">
        <authorList>
            <consortium name="EnsemblPlants"/>
        </authorList>
    </citation>
    <scope>IDENTIFICATION</scope>
    <source>
        <strain evidence="2">cv. Heinz 1706</strain>
    </source>
</reference>
<protein>
    <submittedName>
        <fullName evidence="2">Uncharacterized protein</fullName>
    </submittedName>
</protein>
<dbReference type="EnsemblPlants" id="Solyc11g042615.1.1">
    <property type="protein sequence ID" value="Solyc11g042615.1.1"/>
    <property type="gene ID" value="Solyc11g042615.1"/>
</dbReference>
<sequence length="323" mass="36274">MAISRPPLPSHNCTNIQPTEEKCTALQLPQPSHVTHDEPGTSNVNIDVGKPQEVSEFEDFSSELPDLPHHRREERFLKSNFRKFTIRGTEAILEGLYKKNHSELMKVVGEKDNKTEKKHNVDQDIGGSAVDGDEQTDKGDQQSVLPNHMDCSKEQHMEDAIEVIHSPQCSHVLIEKVALNNENDYTTGEASHSDTKILNADEHDVYTLEQNIEKHTTSLFSVDTSTEVENNVQPLCLMSHGKLIESVFWLSDSQLPTQLPVKKSSLPPDTETPAPRHRMPSRIIRSPYLTDFGSNDKGKAKIDDDVLPHYSFEGCGILEQLPI</sequence>
<evidence type="ECO:0000256" key="1">
    <source>
        <dbReference type="SAM" id="MobiDB-lite"/>
    </source>
</evidence>
<dbReference type="STRING" id="4081.A0A3Q7IW35"/>